<evidence type="ECO:0000256" key="4">
    <source>
        <dbReference type="SAM" id="SignalP"/>
    </source>
</evidence>
<evidence type="ECO:0000256" key="2">
    <source>
        <dbReference type="ARBA" id="ARBA00022603"/>
    </source>
</evidence>
<accession>A0A517KWA8</accession>
<evidence type="ECO:0000313" key="7">
    <source>
        <dbReference type="Proteomes" id="UP000316270"/>
    </source>
</evidence>
<keyword evidence="4" id="KW-0732">Signal</keyword>
<dbReference type="EMBL" id="CP042185">
    <property type="protein sequence ID" value="QDS67667.1"/>
    <property type="molecule type" value="Genomic_DNA"/>
</dbReference>
<feature type="signal peptide" evidence="4">
    <location>
        <begin position="1"/>
        <end position="39"/>
    </location>
</feature>
<gene>
    <name evidence="6" type="ORF">FKW77_004952</name>
</gene>
<dbReference type="InterPro" id="IPR029063">
    <property type="entry name" value="SAM-dependent_MTases_sf"/>
</dbReference>
<evidence type="ECO:0000256" key="1">
    <source>
        <dbReference type="ARBA" id="ARBA00008361"/>
    </source>
</evidence>
<keyword evidence="3" id="KW-0808">Transferase</keyword>
<dbReference type="GO" id="GO:0008757">
    <property type="term" value="F:S-adenosylmethionine-dependent methyltransferase activity"/>
    <property type="evidence" value="ECO:0007669"/>
    <property type="project" value="InterPro"/>
</dbReference>
<keyword evidence="2" id="KW-0489">Methyltransferase</keyword>
<dbReference type="SUPFAM" id="SSF53335">
    <property type="entry name" value="S-adenosyl-L-methionine-dependent methyltransferases"/>
    <property type="match status" value="1"/>
</dbReference>
<name>A0A517KWA8_9PEZI</name>
<dbReference type="PANTHER" id="PTHR44942">
    <property type="entry name" value="METHYLTRANSF_11 DOMAIN-CONTAINING PROTEIN"/>
    <property type="match status" value="1"/>
</dbReference>
<organism evidence="6 7">
    <name type="scientific">Venturia effusa</name>
    <dbReference type="NCBI Taxonomy" id="50376"/>
    <lineage>
        <taxon>Eukaryota</taxon>
        <taxon>Fungi</taxon>
        <taxon>Dikarya</taxon>
        <taxon>Ascomycota</taxon>
        <taxon>Pezizomycotina</taxon>
        <taxon>Dothideomycetes</taxon>
        <taxon>Pleosporomycetidae</taxon>
        <taxon>Venturiales</taxon>
        <taxon>Venturiaceae</taxon>
        <taxon>Venturia</taxon>
    </lineage>
</organism>
<comment type="similarity">
    <text evidence="1">Belongs to the methyltransferase superfamily.</text>
</comment>
<dbReference type="CDD" id="cd02440">
    <property type="entry name" value="AdoMet_MTases"/>
    <property type="match status" value="1"/>
</dbReference>
<reference evidence="6 7" key="1">
    <citation type="submission" date="2019-07" db="EMBL/GenBank/DDBJ databases">
        <title>Finished genome of Venturia effusa.</title>
        <authorList>
            <person name="Young C.A."/>
            <person name="Cox M.P."/>
            <person name="Ganley A.R.D."/>
            <person name="David W.J."/>
        </authorList>
    </citation>
    <scope>NUCLEOTIDE SEQUENCE [LARGE SCALE GENOMIC DNA]</scope>
    <source>
        <strain evidence="7">albino</strain>
    </source>
</reference>
<dbReference type="Proteomes" id="UP000316270">
    <property type="component" value="Chromosome 1"/>
</dbReference>
<dbReference type="AlphaFoldDB" id="A0A517KWA8"/>
<evidence type="ECO:0000256" key="3">
    <source>
        <dbReference type="ARBA" id="ARBA00022679"/>
    </source>
</evidence>
<sequence>MLGSAPWRQRNPVPPLPHNSKNLLLPIAALICHLTMSLASEALSGFQKGQAYDQNRPSYPPQVVAKLLQALHIEGVAGAEVLDLAAGTGKFTELLAKRDEQFQITAVEPHDDMRNELEKKQLPKVNVLNGLATQIPLPDESVDAVIIAQAFHWFATQDALKELHRVIRLAGVLGLVWNIEDYNQTQEATKTTNWEAKLNEFIWTFKDEAPRFRNSQWRGIFDNQIKSTPFTITAFASPLFSLPLGEDEVKWTVWLTKEKIWNRFSTLSQIAILEGEALKNARKVFDEALAGEDVETNENGEVALHGATYLYWTSRVPDVPIGSGGE</sequence>
<feature type="domain" description="Methyltransferase type 11" evidence="5">
    <location>
        <begin position="82"/>
        <end position="173"/>
    </location>
</feature>
<dbReference type="STRING" id="50376.A0A517KWA8"/>
<protein>
    <recommendedName>
        <fullName evidence="5">Methyltransferase type 11 domain-containing protein</fullName>
    </recommendedName>
</protein>
<evidence type="ECO:0000259" key="5">
    <source>
        <dbReference type="Pfam" id="PF08241"/>
    </source>
</evidence>
<proteinExistence type="inferred from homology"/>
<dbReference type="InterPro" id="IPR013216">
    <property type="entry name" value="Methyltransf_11"/>
</dbReference>
<dbReference type="Gene3D" id="3.40.50.150">
    <property type="entry name" value="Vaccinia Virus protein VP39"/>
    <property type="match status" value="1"/>
</dbReference>
<keyword evidence="7" id="KW-1185">Reference proteome</keyword>
<dbReference type="GO" id="GO:0032259">
    <property type="term" value="P:methylation"/>
    <property type="evidence" value="ECO:0007669"/>
    <property type="project" value="UniProtKB-KW"/>
</dbReference>
<dbReference type="PANTHER" id="PTHR44942:SF4">
    <property type="entry name" value="METHYLTRANSFERASE TYPE 11 DOMAIN-CONTAINING PROTEIN"/>
    <property type="match status" value="1"/>
</dbReference>
<feature type="chain" id="PRO_5021849419" description="Methyltransferase type 11 domain-containing protein" evidence="4">
    <location>
        <begin position="40"/>
        <end position="326"/>
    </location>
</feature>
<dbReference type="Pfam" id="PF08241">
    <property type="entry name" value="Methyltransf_11"/>
    <property type="match status" value="1"/>
</dbReference>
<dbReference type="InterPro" id="IPR051052">
    <property type="entry name" value="Diverse_substrate_MTase"/>
</dbReference>
<evidence type="ECO:0000313" key="6">
    <source>
        <dbReference type="EMBL" id="QDS67667.1"/>
    </source>
</evidence>
<dbReference type="OrthoDB" id="10027013at2759"/>